<keyword evidence="12" id="KW-1185">Reference proteome</keyword>
<dbReference type="Gene3D" id="3.30.200.20">
    <property type="entry name" value="Phosphorylase Kinase, domain 1"/>
    <property type="match status" value="1"/>
</dbReference>
<dbReference type="Proteomes" id="UP000243686">
    <property type="component" value="Unassembled WGS sequence"/>
</dbReference>
<accession>A0A1S8XAS7</accession>
<dbReference type="GO" id="GO:0004691">
    <property type="term" value="F:cAMP-dependent protein kinase activity"/>
    <property type="evidence" value="ECO:0007669"/>
    <property type="project" value="UniProtKB-EC"/>
</dbReference>
<evidence type="ECO:0000256" key="2">
    <source>
        <dbReference type="ARBA" id="ARBA00022527"/>
    </source>
</evidence>
<name>A0A1S8XAS7_OPIVI</name>
<organism evidence="11 12">
    <name type="scientific">Opisthorchis viverrini</name>
    <name type="common">Southeast Asian liver fluke</name>
    <dbReference type="NCBI Taxonomy" id="6198"/>
    <lineage>
        <taxon>Eukaryota</taxon>
        <taxon>Metazoa</taxon>
        <taxon>Spiralia</taxon>
        <taxon>Lophotrochozoa</taxon>
        <taxon>Platyhelminthes</taxon>
        <taxon>Trematoda</taxon>
        <taxon>Digenea</taxon>
        <taxon>Opisthorchiida</taxon>
        <taxon>Opisthorchiata</taxon>
        <taxon>Opisthorchiidae</taxon>
        <taxon>Opisthorchis</taxon>
    </lineage>
</organism>
<evidence type="ECO:0000256" key="9">
    <source>
        <dbReference type="PROSITE-ProRule" id="PRU10141"/>
    </source>
</evidence>
<feature type="domain" description="Protein kinase" evidence="10">
    <location>
        <begin position="49"/>
        <end position="135"/>
    </location>
</feature>
<keyword evidence="5" id="KW-0418">Kinase</keyword>
<evidence type="ECO:0000256" key="3">
    <source>
        <dbReference type="ARBA" id="ARBA00022679"/>
    </source>
</evidence>
<evidence type="ECO:0000313" key="12">
    <source>
        <dbReference type="Proteomes" id="UP000243686"/>
    </source>
</evidence>
<protein>
    <recommendedName>
        <fullName evidence="1">cAMP-dependent protein kinase</fullName>
        <ecNumber evidence="1">2.7.11.11</ecNumber>
    </recommendedName>
</protein>
<dbReference type="InterPro" id="IPR000719">
    <property type="entry name" value="Prot_kinase_dom"/>
</dbReference>
<comment type="catalytic activity">
    <reaction evidence="8">
        <text>L-seryl-[protein] + ATP = O-phospho-L-seryl-[protein] + ADP + H(+)</text>
        <dbReference type="Rhea" id="RHEA:17989"/>
        <dbReference type="Rhea" id="RHEA-COMP:9863"/>
        <dbReference type="Rhea" id="RHEA-COMP:11604"/>
        <dbReference type="ChEBI" id="CHEBI:15378"/>
        <dbReference type="ChEBI" id="CHEBI:29999"/>
        <dbReference type="ChEBI" id="CHEBI:30616"/>
        <dbReference type="ChEBI" id="CHEBI:83421"/>
        <dbReference type="ChEBI" id="CHEBI:456216"/>
        <dbReference type="EC" id="2.7.11.11"/>
    </reaction>
</comment>
<proteinExistence type="predicted"/>
<evidence type="ECO:0000259" key="10">
    <source>
        <dbReference type="PROSITE" id="PS50011"/>
    </source>
</evidence>
<dbReference type="SUPFAM" id="SSF56112">
    <property type="entry name" value="Protein kinase-like (PK-like)"/>
    <property type="match status" value="1"/>
</dbReference>
<evidence type="ECO:0000256" key="6">
    <source>
        <dbReference type="ARBA" id="ARBA00022840"/>
    </source>
</evidence>
<evidence type="ECO:0000256" key="8">
    <source>
        <dbReference type="ARBA" id="ARBA00047454"/>
    </source>
</evidence>
<dbReference type="PROSITE" id="PS50011">
    <property type="entry name" value="PROTEIN_KINASE_DOM"/>
    <property type="match status" value="1"/>
</dbReference>
<keyword evidence="6 9" id="KW-0067">ATP-binding</keyword>
<gene>
    <name evidence="11" type="ORF">X801_00282</name>
</gene>
<dbReference type="GO" id="GO:0005634">
    <property type="term" value="C:nucleus"/>
    <property type="evidence" value="ECO:0007669"/>
    <property type="project" value="TreeGrafter"/>
</dbReference>
<keyword evidence="4 9" id="KW-0547">Nucleotide-binding</keyword>
<dbReference type="GO" id="GO:0005524">
    <property type="term" value="F:ATP binding"/>
    <property type="evidence" value="ECO:0007669"/>
    <property type="project" value="UniProtKB-UniRule"/>
</dbReference>
<comment type="catalytic activity">
    <reaction evidence="7">
        <text>L-threonyl-[protein] + ATP = O-phospho-L-threonyl-[protein] + ADP + H(+)</text>
        <dbReference type="Rhea" id="RHEA:46608"/>
        <dbReference type="Rhea" id="RHEA-COMP:11060"/>
        <dbReference type="Rhea" id="RHEA-COMP:11605"/>
        <dbReference type="ChEBI" id="CHEBI:15378"/>
        <dbReference type="ChEBI" id="CHEBI:30013"/>
        <dbReference type="ChEBI" id="CHEBI:30616"/>
        <dbReference type="ChEBI" id="CHEBI:61977"/>
        <dbReference type="ChEBI" id="CHEBI:456216"/>
        <dbReference type="EC" id="2.7.11.11"/>
    </reaction>
</comment>
<evidence type="ECO:0000313" key="11">
    <source>
        <dbReference type="EMBL" id="OON23809.1"/>
    </source>
</evidence>
<dbReference type="EC" id="2.7.11.11" evidence="1"/>
<dbReference type="EMBL" id="KV891486">
    <property type="protein sequence ID" value="OON23809.1"/>
    <property type="molecule type" value="Genomic_DNA"/>
</dbReference>
<reference evidence="11 12" key="1">
    <citation type="submission" date="2015-03" db="EMBL/GenBank/DDBJ databases">
        <title>Draft genome of the nematode, Opisthorchis viverrini.</title>
        <authorList>
            <person name="Mitreva M."/>
        </authorList>
    </citation>
    <scope>NUCLEOTIDE SEQUENCE [LARGE SCALE GENOMIC DNA]</scope>
    <source>
        <strain evidence="11">Khon Kaen</strain>
    </source>
</reference>
<dbReference type="InterPro" id="IPR011009">
    <property type="entry name" value="Kinase-like_dom_sf"/>
</dbReference>
<feature type="binding site" evidence="9">
    <location>
        <position position="78"/>
    </location>
    <ligand>
        <name>ATP</name>
        <dbReference type="ChEBI" id="CHEBI:30616"/>
    </ligand>
</feature>
<sequence>MITSTHTGLRVKRGDYSVLQIHEFLQREREVFLRKYENPSQNTAALDQFERLKTLGTGSFGRVMLVRHKVDQNYYAMKILEKQKKGKFYPFRGPHVDRLLGALHFYRQHYTLWRDSYNSTWLSLTTPTMPVERSV</sequence>
<evidence type="ECO:0000256" key="1">
    <source>
        <dbReference type="ARBA" id="ARBA00012444"/>
    </source>
</evidence>
<dbReference type="PROSITE" id="PS00107">
    <property type="entry name" value="PROTEIN_KINASE_ATP"/>
    <property type="match status" value="1"/>
</dbReference>
<evidence type="ECO:0000256" key="7">
    <source>
        <dbReference type="ARBA" id="ARBA00047292"/>
    </source>
</evidence>
<dbReference type="GO" id="GO:0005829">
    <property type="term" value="C:cytosol"/>
    <property type="evidence" value="ECO:0007669"/>
    <property type="project" value="TreeGrafter"/>
</dbReference>
<dbReference type="AlphaFoldDB" id="A0A1S8XAS7"/>
<dbReference type="GO" id="GO:0005952">
    <property type="term" value="C:cAMP-dependent protein kinase complex"/>
    <property type="evidence" value="ECO:0007669"/>
    <property type="project" value="TreeGrafter"/>
</dbReference>
<keyword evidence="3" id="KW-0808">Transferase</keyword>
<dbReference type="InterPro" id="IPR017441">
    <property type="entry name" value="Protein_kinase_ATP_BS"/>
</dbReference>
<dbReference type="PANTHER" id="PTHR24353">
    <property type="entry name" value="CYCLIC NUCLEOTIDE-DEPENDENT PROTEIN KINASE"/>
    <property type="match status" value="1"/>
</dbReference>
<dbReference type="PANTHER" id="PTHR24353:SF153">
    <property type="entry name" value="CAMP-DEPENDENT PROTEIN KINASE CATALYTIC SUBUNIT 1"/>
    <property type="match status" value="1"/>
</dbReference>
<evidence type="ECO:0000256" key="4">
    <source>
        <dbReference type="ARBA" id="ARBA00022741"/>
    </source>
</evidence>
<evidence type="ECO:0000256" key="5">
    <source>
        <dbReference type="ARBA" id="ARBA00022777"/>
    </source>
</evidence>
<keyword evidence="2" id="KW-0723">Serine/threonine-protein kinase</keyword>